<dbReference type="RefSeq" id="WP_331268728.1">
    <property type="nucleotide sequence ID" value="NZ_BAAAZA010000013.1"/>
</dbReference>
<evidence type="ECO:0000313" key="3">
    <source>
        <dbReference type="Proteomes" id="UP001501563"/>
    </source>
</evidence>
<reference evidence="3" key="1">
    <citation type="journal article" date="2019" name="Int. J. Syst. Evol. Microbiol.">
        <title>The Global Catalogue of Microorganisms (GCM) 10K type strain sequencing project: providing services to taxonomists for standard genome sequencing and annotation.</title>
        <authorList>
            <consortium name="The Broad Institute Genomics Platform"/>
            <consortium name="The Broad Institute Genome Sequencing Center for Infectious Disease"/>
            <person name="Wu L."/>
            <person name="Ma J."/>
        </authorList>
    </citation>
    <scope>NUCLEOTIDE SEQUENCE [LARGE SCALE GENOMIC DNA]</scope>
    <source>
        <strain evidence="3">JCM 16578</strain>
    </source>
</reference>
<protein>
    <recommendedName>
        <fullName evidence="4">Carbohydrate ABC transporter permease</fullName>
    </recommendedName>
</protein>
<dbReference type="EMBL" id="BAAAZA010000013">
    <property type="protein sequence ID" value="GAA3875841.1"/>
    <property type="molecule type" value="Genomic_DNA"/>
</dbReference>
<organism evidence="2 3">
    <name type="scientific">Streptomyces lannensis</name>
    <dbReference type="NCBI Taxonomy" id="766498"/>
    <lineage>
        <taxon>Bacteria</taxon>
        <taxon>Bacillati</taxon>
        <taxon>Actinomycetota</taxon>
        <taxon>Actinomycetes</taxon>
        <taxon>Kitasatosporales</taxon>
        <taxon>Streptomycetaceae</taxon>
        <taxon>Streptomyces</taxon>
    </lineage>
</organism>
<name>A0ABP7KGA2_9ACTN</name>
<gene>
    <name evidence="2" type="ORF">GCM10022207_47180</name>
</gene>
<evidence type="ECO:0000256" key="1">
    <source>
        <dbReference type="SAM" id="Phobius"/>
    </source>
</evidence>
<proteinExistence type="predicted"/>
<accession>A0ABP7KGA2</accession>
<evidence type="ECO:0008006" key="4">
    <source>
        <dbReference type="Google" id="ProtNLM"/>
    </source>
</evidence>
<keyword evidence="3" id="KW-1185">Reference proteome</keyword>
<keyword evidence="1" id="KW-0812">Transmembrane</keyword>
<keyword evidence="1" id="KW-1133">Transmembrane helix</keyword>
<comment type="caution">
    <text evidence="2">The sequence shown here is derived from an EMBL/GenBank/DDBJ whole genome shotgun (WGS) entry which is preliminary data.</text>
</comment>
<keyword evidence="1" id="KW-0472">Membrane</keyword>
<evidence type="ECO:0000313" key="2">
    <source>
        <dbReference type="EMBL" id="GAA3875841.1"/>
    </source>
</evidence>
<feature type="transmembrane region" description="Helical" evidence="1">
    <location>
        <begin position="20"/>
        <end position="40"/>
    </location>
</feature>
<sequence length="49" mass="5615">MSNRFDAPPEDDRGKTATWAKMLAGLVLVFVLPLVIWFLLSLSEIRIPW</sequence>
<dbReference type="Proteomes" id="UP001501563">
    <property type="component" value="Unassembled WGS sequence"/>
</dbReference>